<dbReference type="EMBL" id="SRSO01000007">
    <property type="protein sequence ID" value="TGV03361.1"/>
    <property type="molecule type" value="Genomic_DNA"/>
</dbReference>
<gene>
    <name evidence="1" type="ORF">EM932_06720</name>
</gene>
<dbReference type="PROSITE" id="PS51257">
    <property type="entry name" value="PROKAR_LIPOPROTEIN"/>
    <property type="match status" value="1"/>
</dbReference>
<proteinExistence type="predicted"/>
<dbReference type="Proteomes" id="UP000307602">
    <property type="component" value="Unassembled WGS sequence"/>
</dbReference>
<dbReference type="OrthoDB" id="708305at2"/>
<evidence type="ECO:0000313" key="1">
    <source>
        <dbReference type="EMBL" id="TGV03361.1"/>
    </source>
</evidence>
<keyword evidence="2" id="KW-1185">Reference proteome</keyword>
<reference evidence="1 2" key="1">
    <citation type="submission" date="2019-04" db="EMBL/GenBank/DDBJ databases">
        <authorList>
            <person name="Liu A."/>
        </authorList>
    </citation>
    <scope>NUCLEOTIDE SEQUENCE [LARGE SCALE GENOMIC DNA]</scope>
    <source>
        <strain evidence="1 2">RZ03</strain>
    </source>
</reference>
<organism evidence="1 2">
    <name type="scientific">Flavivirga rizhaonensis</name>
    <dbReference type="NCBI Taxonomy" id="2559571"/>
    <lineage>
        <taxon>Bacteria</taxon>
        <taxon>Pseudomonadati</taxon>
        <taxon>Bacteroidota</taxon>
        <taxon>Flavobacteriia</taxon>
        <taxon>Flavobacteriales</taxon>
        <taxon>Flavobacteriaceae</taxon>
        <taxon>Flavivirga</taxon>
    </lineage>
</organism>
<evidence type="ECO:0000313" key="2">
    <source>
        <dbReference type="Proteomes" id="UP000307602"/>
    </source>
</evidence>
<accession>A0A4S1DYI2</accession>
<sequence length="336" mass="37680">MEKISKTILYFCFVILITGCSKDDDKANEDTPVADVYVTGTDDNKAVYWKNGKKTILSDTNSSATSIFVTDNDDVYVAGSEGDNAVYWKNGAKTILDTNNAVINDIWVSQNDIVHAVGKRDDLNSSINKSEAVYWKNDQENLLYQGEKAVNILVKNETVYIVGYFKNGEVGYWKDGVQVILPENNVIIVDCHSIHLNNNNLYIAANIITQESAPNMIGAYWLNNNLEELPEIENNSSSVTDITIVDEKLFATGFEKDKDNKSKAVYWMGDAKVILSNTSSRTSGIFAMDNDIYISGYDENEQGIIQACYWKNMEQIFLPTDGLYTYPIDIFVKTSN</sequence>
<name>A0A4S1DYI2_9FLAO</name>
<dbReference type="RefSeq" id="WP_135876415.1">
    <property type="nucleotide sequence ID" value="NZ_SRSO01000007.1"/>
</dbReference>
<comment type="caution">
    <text evidence="1">The sequence shown here is derived from an EMBL/GenBank/DDBJ whole genome shotgun (WGS) entry which is preliminary data.</text>
</comment>
<dbReference type="AlphaFoldDB" id="A0A4S1DYI2"/>
<protein>
    <submittedName>
        <fullName evidence="1">Uncharacterized protein</fullName>
    </submittedName>
</protein>